<dbReference type="Gene3D" id="3.30.540.10">
    <property type="entry name" value="Fructose-1,6-Bisphosphatase, subunit A, domain 1"/>
    <property type="match status" value="1"/>
</dbReference>
<dbReference type="Gene3D" id="3.40.190.80">
    <property type="match status" value="1"/>
</dbReference>
<sequence>MAFSFQECMDFVLPVVLKLGENLAKTDLKTMEIETKSSITDLVTVHDRNIEDALKGKLIEKYPTHRFIGEEDSSIKRHVSELTDLPTWIIDPIDGTTNFVKGMPIIGISVALVVDKEPELGIIYNPYANELFTAIRGNGAYFNEKRITTSGVTDIQRSVLNMELSFVTSKRFRNLYLTRFAHFAHKTTGVRSYGSAAMGLCYLACGRIDAYQADGLCSWDVAAGVLIVQEAGGYVVDSKGGELDLMKPNILATATKELGTQYLEEIRQADEKL</sequence>
<dbReference type="GO" id="GO:0046872">
    <property type="term" value="F:metal ion binding"/>
    <property type="evidence" value="ECO:0007669"/>
    <property type="project" value="UniProtKB-KW"/>
</dbReference>
<gene>
    <name evidence="9" type="ORF">GWI33_007727</name>
</gene>
<dbReference type="GO" id="GO:0008934">
    <property type="term" value="F:inositol monophosphate 1-phosphatase activity"/>
    <property type="evidence" value="ECO:0007669"/>
    <property type="project" value="InterPro"/>
</dbReference>
<dbReference type="AlphaFoldDB" id="A0A834MEN2"/>
<dbReference type="InterPro" id="IPR020550">
    <property type="entry name" value="Inositol_monophosphatase_CS"/>
</dbReference>
<dbReference type="Proteomes" id="UP000625711">
    <property type="component" value="Unassembled WGS sequence"/>
</dbReference>
<evidence type="ECO:0000256" key="7">
    <source>
        <dbReference type="PIRSR" id="PIRSR600760-2"/>
    </source>
</evidence>
<dbReference type="InterPro" id="IPR000760">
    <property type="entry name" value="Inositol_monophosphatase-like"/>
</dbReference>
<feature type="binding site" evidence="7">
    <location>
        <position position="93"/>
    </location>
    <ligand>
        <name>Mg(2+)</name>
        <dbReference type="ChEBI" id="CHEBI:18420"/>
        <label>2</label>
    </ligand>
</feature>
<feature type="binding site" evidence="7">
    <location>
        <position position="91"/>
    </location>
    <ligand>
        <name>Mg(2+)</name>
        <dbReference type="ChEBI" id="CHEBI:18420"/>
        <label>1</label>
        <note>catalytic</note>
    </ligand>
</feature>
<dbReference type="SUPFAM" id="SSF56655">
    <property type="entry name" value="Carbohydrate phosphatase"/>
    <property type="match status" value="1"/>
</dbReference>
<dbReference type="EC" id="3.1.3.25" evidence="8"/>
<dbReference type="UniPathway" id="UPA00823">
    <property type="reaction ID" value="UER00788"/>
</dbReference>
<dbReference type="GO" id="GO:0007165">
    <property type="term" value="P:signal transduction"/>
    <property type="evidence" value="ECO:0007669"/>
    <property type="project" value="TreeGrafter"/>
</dbReference>
<dbReference type="PANTHER" id="PTHR20854">
    <property type="entry name" value="INOSITOL MONOPHOSPHATASE"/>
    <property type="match status" value="1"/>
</dbReference>
<evidence type="ECO:0000256" key="4">
    <source>
        <dbReference type="ARBA" id="ARBA00022723"/>
    </source>
</evidence>
<protein>
    <recommendedName>
        <fullName evidence="8">Inositol-1-monophosphatase</fullName>
        <ecNumber evidence="8">3.1.3.25</ecNumber>
    </recommendedName>
</protein>
<dbReference type="FunFam" id="3.30.540.10:FF:000004">
    <property type="entry name" value="Inositol-1-monophosphatase"/>
    <property type="match status" value="1"/>
</dbReference>
<comment type="pathway">
    <text evidence="2 8">Polyol metabolism; myo-inositol biosynthesis; myo-inositol from D-glucose 6-phosphate: step 2/2.</text>
</comment>
<reference evidence="9" key="1">
    <citation type="submission" date="2020-08" db="EMBL/GenBank/DDBJ databases">
        <title>Genome sequencing and assembly of the red palm weevil Rhynchophorus ferrugineus.</title>
        <authorList>
            <person name="Dias G.B."/>
            <person name="Bergman C.M."/>
            <person name="Manee M."/>
        </authorList>
    </citation>
    <scope>NUCLEOTIDE SEQUENCE</scope>
    <source>
        <strain evidence="9">AA-2017</strain>
        <tissue evidence="9">Whole larva</tissue>
    </source>
</reference>
<evidence type="ECO:0000256" key="2">
    <source>
        <dbReference type="ARBA" id="ARBA00005152"/>
    </source>
</evidence>
<dbReference type="Pfam" id="PF00459">
    <property type="entry name" value="Inositol_P"/>
    <property type="match status" value="1"/>
</dbReference>
<comment type="similarity">
    <text evidence="3 8">Belongs to the inositol monophosphatase superfamily.</text>
</comment>
<dbReference type="InterPro" id="IPR020583">
    <property type="entry name" value="Inositol_monoP_metal-BS"/>
</dbReference>
<accession>A0A834MEN2</accession>
<keyword evidence="5 8" id="KW-0378">Hydrolase</keyword>
<dbReference type="PRINTS" id="PR00378">
    <property type="entry name" value="LIIMPHPHTASE"/>
</dbReference>
<dbReference type="InterPro" id="IPR020552">
    <property type="entry name" value="Inositol_monoPase_Li-sen"/>
</dbReference>
<keyword evidence="6 7" id="KW-0460">Magnesium</keyword>
<organism evidence="9 10">
    <name type="scientific">Rhynchophorus ferrugineus</name>
    <name type="common">Red palm weevil</name>
    <name type="synonym">Curculio ferrugineus</name>
    <dbReference type="NCBI Taxonomy" id="354439"/>
    <lineage>
        <taxon>Eukaryota</taxon>
        <taxon>Metazoa</taxon>
        <taxon>Ecdysozoa</taxon>
        <taxon>Arthropoda</taxon>
        <taxon>Hexapoda</taxon>
        <taxon>Insecta</taxon>
        <taxon>Pterygota</taxon>
        <taxon>Neoptera</taxon>
        <taxon>Endopterygota</taxon>
        <taxon>Coleoptera</taxon>
        <taxon>Polyphaga</taxon>
        <taxon>Cucujiformia</taxon>
        <taxon>Curculionidae</taxon>
        <taxon>Dryophthorinae</taxon>
        <taxon>Rhynchophorus</taxon>
    </lineage>
</organism>
<name>A0A834MEN2_RHYFE</name>
<comment type="caution">
    <text evidence="9">The sequence shown here is derived from an EMBL/GenBank/DDBJ whole genome shotgun (WGS) entry which is preliminary data.</text>
</comment>
<comment type="cofactor">
    <cofactor evidence="1 7 8">
        <name>Mg(2+)</name>
        <dbReference type="ChEBI" id="CHEBI:18420"/>
    </cofactor>
</comment>
<dbReference type="EMBL" id="JAACXV010000378">
    <property type="protein sequence ID" value="KAF7279001.1"/>
    <property type="molecule type" value="Genomic_DNA"/>
</dbReference>
<dbReference type="OrthoDB" id="10254945at2759"/>
<evidence type="ECO:0000256" key="3">
    <source>
        <dbReference type="ARBA" id="ARBA00009759"/>
    </source>
</evidence>
<feature type="binding site" evidence="7">
    <location>
        <position position="70"/>
    </location>
    <ligand>
        <name>Mg(2+)</name>
        <dbReference type="ChEBI" id="CHEBI:18420"/>
        <label>1</label>
        <note>catalytic</note>
    </ligand>
</feature>
<feature type="binding site" evidence="7">
    <location>
        <position position="94"/>
    </location>
    <ligand>
        <name>Mg(2+)</name>
        <dbReference type="ChEBI" id="CHEBI:18420"/>
        <label>1</label>
        <note>catalytic</note>
    </ligand>
</feature>
<keyword evidence="4 7" id="KW-0479">Metal-binding</keyword>
<evidence type="ECO:0000313" key="10">
    <source>
        <dbReference type="Proteomes" id="UP000625711"/>
    </source>
</evidence>
<evidence type="ECO:0000256" key="1">
    <source>
        <dbReference type="ARBA" id="ARBA00001946"/>
    </source>
</evidence>
<comment type="catalytic activity">
    <reaction evidence="8">
        <text>a myo-inositol phosphate + H2O = myo-inositol + phosphate</text>
        <dbReference type="Rhea" id="RHEA:24056"/>
        <dbReference type="ChEBI" id="CHEBI:15377"/>
        <dbReference type="ChEBI" id="CHEBI:17268"/>
        <dbReference type="ChEBI" id="CHEBI:43474"/>
        <dbReference type="ChEBI" id="CHEBI:84139"/>
        <dbReference type="EC" id="3.1.3.25"/>
    </reaction>
</comment>
<proteinExistence type="inferred from homology"/>
<evidence type="ECO:0000256" key="6">
    <source>
        <dbReference type="ARBA" id="ARBA00022842"/>
    </source>
</evidence>
<evidence type="ECO:0000256" key="8">
    <source>
        <dbReference type="RuleBase" id="RU364068"/>
    </source>
</evidence>
<dbReference type="GO" id="GO:0046854">
    <property type="term" value="P:phosphatidylinositol phosphate biosynthetic process"/>
    <property type="evidence" value="ECO:0007669"/>
    <property type="project" value="InterPro"/>
</dbReference>
<keyword evidence="10" id="KW-1185">Reference proteome</keyword>
<evidence type="ECO:0000313" key="9">
    <source>
        <dbReference type="EMBL" id="KAF7279001.1"/>
    </source>
</evidence>
<evidence type="ECO:0000256" key="5">
    <source>
        <dbReference type="ARBA" id="ARBA00022801"/>
    </source>
</evidence>
<dbReference type="PRINTS" id="PR00377">
    <property type="entry name" value="IMPHPHTASES"/>
</dbReference>
<dbReference type="CDD" id="cd01639">
    <property type="entry name" value="IMPase"/>
    <property type="match status" value="1"/>
</dbReference>
<dbReference type="InterPro" id="IPR033942">
    <property type="entry name" value="IMPase"/>
</dbReference>
<dbReference type="PANTHER" id="PTHR20854:SF25">
    <property type="entry name" value="INOSITOL-1-MONOPHOSPHATASE"/>
    <property type="match status" value="1"/>
</dbReference>
<feature type="binding site" evidence="7">
    <location>
        <position position="220"/>
    </location>
    <ligand>
        <name>Mg(2+)</name>
        <dbReference type="ChEBI" id="CHEBI:18420"/>
        <label>2</label>
    </ligand>
</feature>
<dbReference type="PROSITE" id="PS00629">
    <property type="entry name" value="IMP_1"/>
    <property type="match status" value="1"/>
</dbReference>
<dbReference type="GO" id="GO:0006021">
    <property type="term" value="P:inositol biosynthetic process"/>
    <property type="evidence" value="ECO:0007669"/>
    <property type="project" value="UniProtKB-UniPathway"/>
</dbReference>
<dbReference type="PROSITE" id="PS00630">
    <property type="entry name" value="IMP_2"/>
    <property type="match status" value="1"/>
</dbReference>